<evidence type="ECO:0000313" key="2">
    <source>
        <dbReference type="EMBL" id="MDR7073777.1"/>
    </source>
</evidence>
<sequence>MNQEKIVKFLLLVVLFYSALPVLSFHGPLMHTVFSITWTAFACILLLGLLVKKEPVRMVSVKKKTSHTIHHSQKRVHMES</sequence>
<keyword evidence="1" id="KW-1133">Transmembrane helix</keyword>
<protein>
    <submittedName>
        <fullName evidence="2">Uncharacterized protein</fullName>
    </submittedName>
</protein>
<feature type="transmembrane region" description="Helical" evidence="1">
    <location>
        <begin position="34"/>
        <end position="51"/>
    </location>
</feature>
<evidence type="ECO:0000313" key="3">
    <source>
        <dbReference type="Proteomes" id="UP001258181"/>
    </source>
</evidence>
<name>A0ABU1U2U2_9BACL</name>
<organism evidence="2 3">
    <name type="scientific">Fictibacillus barbaricus</name>
    <dbReference type="NCBI Taxonomy" id="182136"/>
    <lineage>
        <taxon>Bacteria</taxon>
        <taxon>Bacillati</taxon>
        <taxon>Bacillota</taxon>
        <taxon>Bacilli</taxon>
        <taxon>Bacillales</taxon>
        <taxon>Fictibacillaceae</taxon>
        <taxon>Fictibacillus</taxon>
    </lineage>
</organism>
<reference evidence="2 3" key="1">
    <citation type="submission" date="2023-07" db="EMBL/GenBank/DDBJ databases">
        <title>Sorghum-associated microbial communities from plants grown in Nebraska, USA.</title>
        <authorList>
            <person name="Schachtman D."/>
        </authorList>
    </citation>
    <scope>NUCLEOTIDE SEQUENCE [LARGE SCALE GENOMIC DNA]</scope>
    <source>
        <strain evidence="2 3">BE211</strain>
    </source>
</reference>
<evidence type="ECO:0000256" key="1">
    <source>
        <dbReference type="SAM" id="Phobius"/>
    </source>
</evidence>
<gene>
    <name evidence="2" type="ORF">J2X07_002764</name>
</gene>
<proteinExistence type="predicted"/>
<keyword evidence="1" id="KW-0812">Transmembrane</keyword>
<dbReference type="EMBL" id="JAVDWA010000004">
    <property type="protein sequence ID" value="MDR7073777.1"/>
    <property type="molecule type" value="Genomic_DNA"/>
</dbReference>
<comment type="caution">
    <text evidence="2">The sequence shown here is derived from an EMBL/GenBank/DDBJ whole genome shotgun (WGS) entry which is preliminary data.</text>
</comment>
<keyword evidence="3" id="KW-1185">Reference proteome</keyword>
<keyword evidence="1" id="KW-0472">Membrane</keyword>
<dbReference type="RefSeq" id="WP_310259601.1">
    <property type="nucleotide sequence ID" value="NZ_JAVDWA010000004.1"/>
</dbReference>
<accession>A0ABU1U2U2</accession>
<dbReference type="Proteomes" id="UP001258181">
    <property type="component" value="Unassembled WGS sequence"/>
</dbReference>